<gene>
    <name evidence="13 14" type="primary">lpxK</name>
    <name evidence="14" type="ORF">L2Y54_19485</name>
</gene>
<name>A0ABY3SYS9_9GAMM</name>
<keyword evidence="11 13" id="KW-0443">Lipid metabolism</keyword>
<dbReference type="InterPro" id="IPR027417">
    <property type="entry name" value="P-loop_NTPase"/>
</dbReference>
<proteinExistence type="inferred from homology"/>
<evidence type="ECO:0000256" key="7">
    <source>
        <dbReference type="ARBA" id="ARBA00022679"/>
    </source>
</evidence>
<evidence type="ECO:0000313" key="14">
    <source>
        <dbReference type="EMBL" id="UJS24087.1"/>
    </source>
</evidence>
<dbReference type="RefSeq" id="WP_236498370.1">
    <property type="nucleotide sequence ID" value="NZ_CP091244.1"/>
</dbReference>
<accession>A0ABY3SYS9</accession>
<evidence type="ECO:0000256" key="2">
    <source>
        <dbReference type="ARBA" id="ARBA00004870"/>
    </source>
</evidence>
<keyword evidence="8 13" id="KW-0547">Nucleotide-binding</keyword>
<evidence type="ECO:0000256" key="6">
    <source>
        <dbReference type="ARBA" id="ARBA00022556"/>
    </source>
</evidence>
<evidence type="ECO:0000313" key="15">
    <source>
        <dbReference type="Proteomes" id="UP001054801"/>
    </source>
</evidence>
<evidence type="ECO:0000256" key="8">
    <source>
        <dbReference type="ARBA" id="ARBA00022741"/>
    </source>
</evidence>
<evidence type="ECO:0000256" key="4">
    <source>
        <dbReference type="ARBA" id="ARBA00016436"/>
    </source>
</evidence>
<comment type="function">
    <text evidence="1 13">Transfers the gamma-phosphate of ATP to the 4'-position of a tetraacyldisaccharide 1-phosphate intermediate (termed DS-1-P) to form tetraacyldisaccharide 1,4'-bis-phosphate (lipid IVA).</text>
</comment>
<sequence>MMKLERWLLNVWYGNDRLGKYMLLPLTGLFCVLAAVRRWQHKRQQVKHPVPVIVVGNISVGGTGKTPLVIWLVERLREAGFKPGVVSRGYQRQGNDLGDEPTLIKQRTQVPIAIGSDRNQAIATLLQQHACDMVIADDGLQHYRMGRDLEICVVDGQRRFGNGWCLPSGPLRESISRLTSCDFVIVNGDTMQMRGDILVNLATVEAQPLTAWAGKTVHVVTGIGNPQRFLQSLEQAGLLVVPHLYPDHHAFTGTELCFDDTHPIIMTEKDAVKCRQFAGQNAWYLPIEAVLDETLAHALLTRLQGFKHG</sequence>
<dbReference type="Pfam" id="PF02606">
    <property type="entry name" value="LpxK"/>
    <property type="match status" value="1"/>
</dbReference>
<evidence type="ECO:0000256" key="9">
    <source>
        <dbReference type="ARBA" id="ARBA00022777"/>
    </source>
</evidence>
<evidence type="ECO:0000256" key="11">
    <source>
        <dbReference type="ARBA" id="ARBA00023098"/>
    </source>
</evidence>
<dbReference type="PANTHER" id="PTHR42724">
    <property type="entry name" value="TETRAACYLDISACCHARIDE 4'-KINASE"/>
    <property type="match status" value="1"/>
</dbReference>
<comment type="pathway">
    <text evidence="2 13">Glycolipid biosynthesis; lipid IV(A) biosynthesis; lipid IV(A) from (3R)-3-hydroxytetradecanoyl-[acyl-carrier-protein] and UDP-N-acetyl-alpha-D-glucosamine: step 6/6.</text>
</comment>
<dbReference type="HAMAP" id="MF_00409">
    <property type="entry name" value="LpxK"/>
    <property type="match status" value="1"/>
</dbReference>
<reference evidence="14" key="1">
    <citation type="journal article" date="2022" name="Microorganisms">
        <title>Two New Species of Filamentous Sulfur Bacteria of the Genus Thiothrix, Thiothrix winogradskyi sp. nov. and 'Candidatus Thiothrix sulfatifontis' sp. nov.</title>
        <authorList>
            <person name="Ravin N.V."/>
            <person name="Rossetti S."/>
            <person name="Beletsky A.V."/>
            <person name="Kadnikov V.V."/>
            <person name="Rudenko T.S."/>
            <person name="Smolyakov D.D."/>
            <person name="Moskvitina M.I."/>
            <person name="Gureeva M.V."/>
            <person name="Mardanov A.V."/>
            <person name="Grabovich M.Y."/>
        </authorList>
    </citation>
    <scope>NUCLEOTIDE SEQUENCE</scope>
    <source>
        <strain evidence="14">CT3</strain>
    </source>
</reference>
<dbReference type="SUPFAM" id="SSF52540">
    <property type="entry name" value="P-loop containing nucleoside triphosphate hydrolases"/>
    <property type="match status" value="1"/>
</dbReference>
<dbReference type="InterPro" id="IPR003758">
    <property type="entry name" value="LpxK"/>
</dbReference>
<dbReference type="Proteomes" id="UP001054801">
    <property type="component" value="Chromosome"/>
</dbReference>
<protein>
    <recommendedName>
        <fullName evidence="4 13">Tetraacyldisaccharide 4'-kinase</fullName>
        <ecNumber evidence="3 13">2.7.1.130</ecNumber>
    </recommendedName>
    <alternativeName>
        <fullName evidence="12 13">Lipid A 4'-kinase</fullName>
    </alternativeName>
</protein>
<keyword evidence="9 13" id="KW-0418">Kinase</keyword>
<comment type="similarity">
    <text evidence="13">Belongs to the LpxK family.</text>
</comment>
<evidence type="ECO:0000256" key="10">
    <source>
        <dbReference type="ARBA" id="ARBA00022840"/>
    </source>
</evidence>
<organism evidence="14 15">
    <name type="scientific">Thiothrix winogradskyi</name>
    <dbReference type="NCBI Taxonomy" id="96472"/>
    <lineage>
        <taxon>Bacteria</taxon>
        <taxon>Pseudomonadati</taxon>
        <taxon>Pseudomonadota</taxon>
        <taxon>Gammaproteobacteria</taxon>
        <taxon>Thiotrichales</taxon>
        <taxon>Thiotrichaceae</taxon>
        <taxon>Thiothrix</taxon>
    </lineage>
</organism>
<keyword evidence="10 13" id="KW-0067">ATP-binding</keyword>
<dbReference type="EMBL" id="CP091244">
    <property type="protein sequence ID" value="UJS24087.1"/>
    <property type="molecule type" value="Genomic_DNA"/>
</dbReference>
<evidence type="ECO:0000256" key="5">
    <source>
        <dbReference type="ARBA" id="ARBA00022516"/>
    </source>
</evidence>
<comment type="catalytic activity">
    <reaction evidence="13">
        <text>a lipid A disaccharide + ATP = a lipid IVA + ADP + H(+)</text>
        <dbReference type="Rhea" id="RHEA:67840"/>
        <dbReference type="ChEBI" id="CHEBI:15378"/>
        <dbReference type="ChEBI" id="CHEBI:30616"/>
        <dbReference type="ChEBI" id="CHEBI:176343"/>
        <dbReference type="ChEBI" id="CHEBI:176425"/>
        <dbReference type="ChEBI" id="CHEBI:456216"/>
        <dbReference type="EC" id="2.7.1.130"/>
    </reaction>
</comment>
<evidence type="ECO:0000256" key="3">
    <source>
        <dbReference type="ARBA" id="ARBA00012071"/>
    </source>
</evidence>
<evidence type="ECO:0000256" key="1">
    <source>
        <dbReference type="ARBA" id="ARBA00002274"/>
    </source>
</evidence>
<dbReference type="GO" id="GO:0009029">
    <property type="term" value="F:lipid-A 4'-kinase activity"/>
    <property type="evidence" value="ECO:0007669"/>
    <property type="project" value="UniProtKB-EC"/>
</dbReference>
<keyword evidence="7 13" id="KW-0808">Transferase</keyword>
<evidence type="ECO:0000256" key="12">
    <source>
        <dbReference type="ARBA" id="ARBA00029757"/>
    </source>
</evidence>
<keyword evidence="15" id="KW-1185">Reference proteome</keyword>
<keyword evidence="5 13" id="KW-0444">Lipid biosynthesis</keyword>
<dbReference type="PANTHER" id="PTHR42724:SF1">
    <property type="entry name" value="TETRAACYLDISACCHARIDE 4'-KINASE, MITOCHONDRIAL-RELATED"/>
    <property type="match status" value="1"/>
</dbReference>
<feature type="binding site" evidence="13">
    <location>
        <begin position="59"/>
        <end position="66"/>
    </location>
    <ligand>
        <name>ATP</name>
        <dbReference type="ChEBI" id="CHEBI:30616"/>
    </ligand>
</feature>
<dbReference type="EC" id="2.7.1.130" evidence="3 13"/>
<evidence type="ECO:0000256" key="13">
    <source>
        <dbReference type="HAMAP-Rule" id="MF_00409"/>
    </source>
</evidence>
<keyword evidence="6 13" id="KW-0441">Lipid A biosynthesis</keyword>
<dbReference type="NCBIfam" id="TIGR00682">
    <property type="entry name" value="lpxK"/>
    <property type="match status" value="1"/>
</dbReference>